<dbReference type="Proteomes" id="UP000828390">
    <property type="component" value="Unassembled WGS sequence"/>
</dbReference>
<reference evidence="1" key="1">
    <citation type="journal article" date="2019" name="bioRxiv">
        <title>The Genome of the Zebra Mussel, Dreissena polymorpha: A Resource for Invasive Species Research.</title>
        <authorList>
            <person name="McCartney M.A."/>
            <person name="Auch B."/>
            <person name="Kono T."/>
            <person name="Mallez S."/>
            <person name="Zhang Y."/>
            <person name="Obille A."/>
            <person name="Becker A."/>
            <person name="Abrahante J.E."/>
            <person name="Garbe J."/>
            <person name="Badalamenti J.P."/>
            <person name="Herman A."/>
            <person name="Mangelson H."/>
            <person name="Liachko I."/>
            <person name="Sullivan S."/>
            <person name="Sone E.D."/>
            <person name="Koren S."/>
            <person name="Silverstein K.A.T."/>
            <person name="Beckman K.B."/>
            <person name="Gohl D.M."/>
        </authorList>
    </citation>
    <scope>NUCLEOTIDE SEQUENCE</scope>
    <source>
        <strain evidence="1">Duluth1</strain>
        <tissue evidence="1">Whole animal</tissue>
    </source>
</reference>
<comment type="caution">
    <text evidence="1">The sequence shown here is derived from an EMBL/GenBank/DDBJ whole genome shotgun (WGS) entry which is preliminary data.</text>
</comment>
<protein>
    <submittedName>
        <fullName evidence="1">Uncharacterized protein</fullName>
    </submittedName>
</protein>
<reference evidence="1" key="2">
    <citation type="submission" date="2020-11" db="EMBL/GenBank/DDBJ databases">
        <authorList>
            <person name="McCartney M.A."/>
            <person name="Auch B."/>
            <person name="Kono T."/>
            <person name="Mallez S."/>
            <person name="Becker A."/>
            <person name="Gohl D.M."/>
            <person name="Silverstein K.A.T."/>
            <person name="Koren S."/>
            <person name="Bechman K.B."/>
            <person name="Herman A."/>
            <person name="Abrahante J.E."/>
            <person name="Garbe J."/>
        </authorList>
    </citation>
    <scope>NUCLEOTIDE SEQUENCE</scope>
    <source>
        <strain evidence="1">Duluth1</strain>
        <tissue evidence="1">Whole animal</tissue>
    </source>
</reference>
<gene>
    <name evidence="1" type="ORF">DPMN_175644</name>
</gene>
<evidence type="ECO:0000313" key="2">
    <source>
        <dbReference type="Proteomes" id="UP000828390"/>
    </source>
</evidence>
<keyword evidence="2" id="KW-1185">Reference proteome</keyword>
<accession>A0A9D4E7P5</accession>
<sequence length="82" mass="9660">MKRLFLQNFEDWDDVGLNIPQPPDLLHLYRDYNNHTMPERNVTSCETQTDETVEYIDSLEAAIIELKEELATVKKNLVSFLF</sequence>
<evidence type="ECO:0000313" key="1">
    <source>
        <dbReference type="EMBL" id="KAH3774268.1"/>
    </source>
</evidence>
<organism evidence="1 2">
    <name type="scientific">Dreissena polymorpha</name>
    <name type="common">Zebra mussel</name>
    <name type="synonym">Mytilus polymorpha</name>
    <dbReference type="NCBI Taxonomy" id="45954"/>
    <lineage>
        <taxon>Eukaryota</taxon>
        <taxon>Metazoa</taxon>
        <taxon>Spiralia</taxon>
        <taxon>Lophotrochozoa</taxon>
        <taxon>Mollusca</taxon>
        <taxon>Bivalvia</taxon>
        <taxon>Autobranchia</taxon>
        <taxon>Heteroconchia</taxon>
        <taxon>Euheterodonta</taxon>
        <taxon>Imparidentia</taxon>
        <taxon>Neoheterodontei</taxon>
        <taxon>Myida</taxon>
        <taxon>Dreissenoidea</taxon>
        <taxon>Dreissenidae</taxon>
        <taxon>Dreissena</taxon>
    </lineage>
</organism>
<dbReference type="AlphaFoldDB" id="A0A9D4E7P5"/>
<name>A0A9D4E7P5_DREPO</name>
<dbReference type="EMBL" id="JAIWYP010000009">
    <property type="protein sequence ID" value="KAH3774268.1"/>
    <property type="molecule type" value="Genomic_DNA"/>
</dbReference>
<proteinExistence type="predicted"/>